<dbReference type="PANTHER" id="PTHR43095">
    <property type="entry name" value="SUGAR KINASE"/>
    <property type="match status" value="1"/>
</dbReference>
<dbReference type="CDD" id="cd07805">
    <property type="entry name" value="ASKHA_NBD_FGGY_CvXK-like"/>
    <property type="match status" value="1"/>
</dbReference>
<dbReference type="PIRSF" id="PIRSF000538">
    <property type="entry name" value="GlpK"/>
    <property type="match status" value="1"/>
</dbReference>
<accession>A0AAX1QE16</accession>
<feature type="domain" description="Carbohydrate kinase FGGY C-terminal" evidence="5">
    <location>
        <begin position="301"/>
        <end position="437"/>
    </location>
</feature>
<dbReference type="InterPro" id="IPR050406">
    <property type="entry name" value="FGGY_Carb_Kinase"/>
</dbReference>
<comment type="caution">
    <text evidence="6">The sequence shown here is derived from an EMBL/GenBank/DDBJ whole genome shotgun (WGS) entry which is preliminary data.</text>
</comment>
<gene>
    <name evidence="6" type="ORF">A3864_03870</name>
</gene>
<protein>
    <recommendedName>
        <fullName evidence="8">Xylulokinase</fullName>
    </recommendedName>
</protein>
<comment type="similarity">
    <text evidence="1">Belongs to the FGGY kinase family.</text>
</comment>
<evidence type="ECO:0000313" key="6">
    <source>
        <dbReference type="EMBL" id="RAS80877.1"/>
    </source>
</evidence>
<sequence>MEESMDYIISFDIGTTEIKGIMVNQYGEILLEGSTPLKMIYGENGEKEQNPESWWEGIIKTVACWRIKENINLYDVKAITLSGQMENVIPISYNNKCERAILYSDTRAKEEAEYINHFYKYIGETIGNRVRSSTPFAKLLWLKNKDIDVYHSAQSFVFSAKDYIIYKLTSRFVTDPITGATTGMMNLNKRIWEEDIIVPMGIDIEKLPEILQSEEKAGRLSANAAEITGLQAGIPVLCGSGDAGASTIGAGAVAEGQGYLHLGTTGWVAIPAKRFVSHPSAFTLAHLPKHLLIAVIPLLNGGNIYEWGVQTFTDNEDYEGFERMVKESLSKKGDVLFLPYLYGERDREEGGAFISITARTTKEDFTRAIVEGLCYSIKQICDELLSPNEGDITIIGGTSRSTVLCQCLADVLGRQINVPKNSHVLTAYGALAPAFIALGWSQSYNHFVRDYINKKKHVHFKPDVSKREYHIEQYKRYIKYVERK</sequence>
<dbReference type="SUPFAM" id="SSF53067">
    <property type="entry name" value="Actin-like ATPase domain"/>
    <property type="match status" value="2"/>
</dbReference>
<proteinExistence type="inferred from homology"/>
<organism evidence="6 7">
    <name type="scientific">Priestia endophytica</name>
    <dbReference type="NCBI Taxonomy" id="135735"/>
    <lineage>
        <taxon>Bacteria</taxon>
        <taxon>Bacillati</taxon>
        <taxon>Bacillota</taxon>
        <taxon>Bacilli</taxon>
        <taxon>Bacillales</taxon>
        <taxon>Bacillaceae</taxon>
        <taxon>Priestia</taxon>
    </lineage>
</organism>
<dbReference type="Proteomes" id="UP000250174">
    <property type="component" value="Unassembled WGS sequence"/>
</dbReference>
<evidence type="ECO:0000256" key="2">
    <source>
        <dbReference type="ARBA" id="ARBA00022679"/>
    </source>
</evidence>
<dbReference type="Pfam" id="PF02782">
    <property type="entry name" value="FGGY_C"/>
    <property type="match status" value="1"/>
</dbReference>
<dbReference type="AlphaFoldDB" id="A0AAX1QE16"/>
<dbReference type="GO" id="GO:0016301">
    <property type="term" value="F:kinase activity"/>
    <property type="evidence" value="ECO:0007669"/>
    <property type="project" value="UniProtKB-KW"/>
</dbReference>
<dbReference type="Pfam" id="PF00370">
    <property type="entry name" value="FGGY_N"/>
    <property type="match status" value="1"/>
</dbReference>
<reference evidence="6 7" key="1">
    <citation type="submission" date="2016-03" db="EMBL/GenBank/DDBJ databases">
        <title>Comparison of Bacillus endophyticus and B. anthracis characteristics using whole genome sequence analysis and microbiological techniques.</title>
        <authorList>
            <person name="Lekota K.E."/>
            <person name="Mafofo J."/>
            <person name="Rees J."/>
            <person name="Muchadeyi F.C."/>
            <person name="Madoroba E."/>
            <person name="Van Heerden H."/>
        </authorList>
    </citation>
    <scope>NUCLEOTIDE SEQUENCE [LARGE SCALE GENOMIC DNA]</scope>
    <source>
        <strain evidence="6 7">3631_10C</strain>
    </source>
</reference>
<dbReference type="PANTHER" id="PTHR43095:SF5">
    <property type="entry name" value="XYLULOSE KINASE"/>
    <property type="match status" value="1"/>
</dbReference>
<dbReference type="InterPro" id="IPR043129">
    <property type="entry name" value="ATPase_NBD"/>
</dbReference>
<dbReference type="EMBL" id="LVYK01000007">
    <property type="protein sequence ID" value="RAS80877.1"/>
    <property type="molecule type" value="Genomic_DNA"/>
</dbReference>
<dbReference type="GO" id="GO:0005975">
    <property type="term" value="P:carbohydrate metabolic process"/>
    <property type="evidence" value="ECO:0007669"/>
    <property type="project" value="InterPro"/>
</dbReference>
<evidence type="ECO:0000259" key="5">
    <source>
        <dbReference type="Pfam" id="PF02782"/>
    </source>
</evidence>
<evidence type="ECO:0008006" key="8">
    <source>
        <dbReference type="Google" id="ProtNLM"/>
    </source>
</evidence>
<keyword evidence="3" id="KW-0418">Kinase</keyword>
<dbReference type="InterPro" id="IPR018485">
    <property type="entry name" value="FGGY_C"/>
</dbReference>
<feature type="domain" description="Carbohydrate kinase FGGY N-terminal" evidence="4">
    <location>
        <begin position="7"/>
        <end position="249"/>
    </location>
</feature>
<evidence type="ECO:0000259" key="4">
    <source>
        <dbReference type="Pfam" id="PF00370"/>
    </source>
</evidence>
<evidence type="ECO:0000256" key="1">
    <source>
        <dbReference type="ARBA" id="ARBA00009156"/>
    </source>
</evidence>
<evidence type="ECO:0000256" key="3">
    <source>
        <dbReference type="ARBA" id="ARBA00022777"/>
    </source>
</evidence>
<evidence type="ECO:0000313" key="7">
    <source>
        <dbReference type="Proteomes" id="UP000250174"/>
    </source>
</evidence>
<dbReference type="InterPro" id="IPR000577">
    <property type="entry name" value="Carb_kinase_FGGY"/>
</dbReference>
<name>A0AAX1QE16_9BACI</name>
<keyword evidence="2" id="KW-0808">Transferase</keyword>
<dbReference type="InterPro" id="IPR018484">
    <property type="entry name" value="FGGY_N"/>
</dbReference>
<dbReference type="Gene3D" id="3.30.420.40">
    <property type="match status" value="2"/>
</dbReference>